<evidence type="ECO:0000256" key="3">
    <source>
        <dbReference type="ARBA" id="ARBA00022927"/>
    </source>
</evidence>
<gene>
    <name evidence="5" type="ORF">pW10NP1_p004</name>
</gene>
<dbReference type="Pfam" id="PF02556">
    <property type="entry name" value="SecB"/>
    <property type="match status" value="1"/>
</dbReference>
<protein>
    <submittedName>
        <fullName evidence="5">Preprotein translocase subunit SecB</fullName>
    </submittedName>
</protein>
<keyword evidence="4" id="KW-0811">Translocation</keyword>
<evidence type="ECO:0000313" key="5">
    <source>
        <dbReference type="EMBL" id="AWD72311.1"/>
    </source>
</evidence>
<dbReference type="GO" id="GO:0015031">
    <property type="term" value="P:protein transport"/>
    <property type="evidence" value="ECO:0007669"/>
    <property type="project" value="UniProtKB-KW"/>
</dbReference>
<proteinExistence type="inferred from homology"/>
<evidence type="ECO:0000256" key="2">
    <source>
        <dbReference type="ARBA" id="ARBA00022448"/>
    </source>
</evidence>
<reference evidence="5" key="1">
    <citation type="submission" date="2018-01" db="EMBL/GenBank/DDBJ databases">
        <title>Plasmids of psychrophilic Polaromonas spp. isolated from Arctic and Antarctic glaciers.</title>
        <authorList>
            <person name="Dziewit L."/>
            <person name="Ciok A."/>
        </authorList>
    </citation>
    <scope>NUCLEOTIDE SEQUENCE</scope>
    <source>
        <plasmid evidence="5">pW10NP1</plasmid>
    </source>
</reference>
<dbReference type="GO" id="GO:0051262">
    <property type="term" value="P:protein tetramerization"/>
    <property type="evidence" value="ECO:0007669"/>
    <property type="project" value="InterPro"/>
</dbReference>
<dbReference type="AlphaFoldDB" id="A0A2S1FIG8"/>
<dbReference type="EMBL" id="MG869623">
    <property type="protein sequence ID" value="AWD72311.1"/>
    <property type="molecule type" value="Genomic_DNA"/>
</dbReference>
<organism evidence="5">
    <name type="scientific">Polaromonas sp. W10N</name>
    <dbReference type="NCBI Taxonomy" id="1840301"/>
    <lineage>
        <taxon>Bacteria</taxon>
        <taxon>Pseudomonadati</taxon>
        <taxon>Pseudomonadota</taxon>
        <taxon>Betaproteobacteria</taxon>
        <taxon>Burkholderiales</taxon>
        <taxon>Comamonadaceae</taxon>
        <taxon>Polaromonas</taxon>
    </lineage>
</organism>
<dbReference type="RefSeq" id="WP_181375046.1">
    <property type="nucleotide sequence ID" value="NZ_MG869623.1"/>
</dbReference>
<keyword evidence="5" id="KW-0614">Plasmid</keyword>
<dbReference type="GO" id="GO:0051082">
    <property type="term" value="F:unfolded protein binding"/>
    <property type="evidence" value="ECO:0007669"/>
    <property type="project" value="InterPro"/>
</dbReference>
<dbReference type="SUPFAM" id="SSF54611">
    <property type="entry name" value="SecB-like"/>
    <property type="match status" value="1"/>
</dbReference>
<sequence length="143" mass="15913">MNQLHPIQLREILVTSLSIKVLDPKVAQDFVGEIDLVLKLGTSDLVEGDEQLAVGIYAKVSPKLPTEGGEPAFVIEVELNGQFTVDLENFKFEDLNDWSKINAPFLLLPYIREQVYGLSVRAGVKGIIFPLVVQPRKLLKANK</sequence>
<dbReference type="Gene3D" id="3.10.420.10">
    <property type="entry name" value="SecB-like"/>
    <property type="match status" value="1"/>
</dbReference>
<accession>A0A2S1FIG8</accession>
<keyword evidence="2" id="KW-0813">Transport</keyword>
<evidence type="ECO:0000256" key="1">
    <source>
        <dbReference type="ARBA" id="ARBA00009990"/>
    </source>
</evidence>
<dbReference type="InterPro" id="IPR035958">
    <property type="entry name" value="SecB-like_sf"/>
</dbReference>
<geneLocation type="plasmid" evidence="5">
    <name>pW10NP1</name>
</geneLocation>
<evidence type="ECO:0000256" key="4">
    <source>
        <dbReference type="ARBA" id="ARBA00023010"/>
    </source>
</evidence>
<dbReference type="InterPro" id="IPR003708">
    <property type="entry name" value="SecB"/>
</dbReference>
<keyword evidence="3" id="KW-0653">Protein transport</keyword>
<name>A0A2S1FIG8_9BURK</name>
<comment type="similarity">
    <text evidence="1">Belongs to the SecB family.</text>
</comment>